<accession>A0A090FGR7</accession>
<dbReference type="InterPro" id="IPR015421">
    <property type="entry name" value="PyrdxlP-dep_Trfase_major"/>
</dbReference>
<dbReference type="InterPro" id="IPR015424">
    <property type="entry name" value="PyrdxlP-dep_Trfase"/>
</dbReference>
<dbReference type="Gene3D" id="3.40.640.10">
    <property type="entry name" value="Type I PLP-dependent aspartate aminotransferase-like (Major domain)"/>
    <property type="match status" value="1"/>
</dbReference>
<name>A0A090FGR7_MESPL</name>
<evidence type="ECO:0000313" key="2">
    <source>
        <dbReference type="Proteomes" id="UP000045285"/>
    </source>
</evidence>
<organism evidence="1 2">
    <name type="scientific">Mesorhizobium plurifarium</name>
    <dbReference type="NCBI Taxonomy" id="69974"/>
    <lineage>
        <taxon>Bacteria</taxon>
        <taxon>Pseudomonadati</taxon>
        <taxon>Pseudomonadota</taxon>
        <taxon>Alphaproteobacteria</taxon>
        <taxon>Hyphomicrobiales</taxon>
        <taxon>Phyllobacteriaceae</taxon>
        <taxon>Mesorhizobium</taxon>
    </lineage>
</organism>
<gene>
    <name evidence="1" type="ORF">MPL3356_270007</name>
</gene>
<dbReference type="AlphaFoldDB" id="A0A090FGR7"/>
<protein>
    <submittedName>
        <fullName evidence="1">Uncharacterized protein</fullName>
    </submittedName>
</protein>
<dbReference type="Proteomes" id="UP000045285">
    <property type="component" value="Unassembled WGS sequence"/>
</dbReference>
<sequence length="112" mass="12424">MPASAQPAEQLAAALVDMAPPGLDCVFFSDSGSTSVEVALKMALGFHRNNGFPRSRIVVIQLSRRHHRHDERRRARRLQRRLRAAAVRGRHHPLSCRRPGAKDARCLRAAGA</sequence>
<dbReference type="EMBL" id="CCMZ01000020">
    <property type="protein sequence ID" value="CDX18205.1"/>
    <property type="molecule type" value="Genomic_DNA"/>
</dbReference>
<reference evidence="2" key="1">
    <citation type="submission" date="2014-08" db="EMBL/GenBank/DDBJ databases">
        <authorList>
            <person name="Moulin L."/>
        </authorList>
    </citation>
    <scope>NUCLEOTIDE SEQUENCE [LARGE SCALE GENOMIC DNA]</scope>
</reference>
<proteinExistence type="predicted"/>
<keyword evidence="2" id="KW-1185">Reference proteome</keyword>
<dbReference type="SUPFAM" id="SSF53383">
    <property type="entry name" value="PLP-dependent transferases"/>
    <property type="match status" value="1"/>
</dbReference>
<evidence type="ECO:0000313" key="1">
    <source>
        <dbReference type="EMBL" id="CDX18205.1"/>
    </source>
</evidence>